<evidence type="ECO:0000313" key="1">
    <source>
        <dbReference type="EMBL" id="MFC5524741.1"/>
    </source>
</evidence>
<accession>A0ABW0QJF6</accession>
<dbReference type="RefSeq" id="WP_377317210.1">
    <property type="nucleotide sequence ID" value="NZ_JBHSNF010000001.1"/>
</dbReference>
<organism evidence="1 2">
    <name type="scientific">Rhodanobacter ginsengisoli</name>
    <dbReference type="NCBI Taxonomy" id="418646"/>
    <lineage>
        <taxon>Bacteria</taxon>
        <taxon>Pseudomonadati</taxon>
        <taxon>Pseudomonadota</taxon>
        <taxon>Gammaproteobacteria</taxon>
        <taxon>Lysobacterales</taxon>
        <taxon>Rhodanobacteraceae</taxon>
        <taxon>Rhodanobacter</taxon>
    </lineage>
</organism>
<reference evidence="2" key="1">
    <citation type="journal article" date="2019" name="Int. J. Syst. Evol. Microbiol.">
        <title>The Global Catalogue of Microorganisms (GCM) 10K type strain sequencing project: providing services to taxonomists for standard genome sequencing and annotation.</title>
        <authorList>
            <consortium name="The Broad Institute Genomics Platform"/>
            <consortium name="The Broad Institute Genome Sequencing Center for Infectious Disease"/>
            <person name="Wu L."/>
            <person name="Ma J."/>
        </authorList>
    </citation>
    <scope>NUCLEOTIDE SEQUENCE [LARGE SCALE GENOMIC DNA]</scope>
    <source>
        <strain evidence="2">CGMCC 1.16619</strain>
    </source>
</reference>
<sequence length="520" mass="57840">MQANPIQRVVIVGGGTAGWMTAALLARALGSQVKIQLVESDEIGIVGVGEATIPSIRLINQFLGLDEDDLLRATHGTFKLGIEFNDWRRLGDSYMHAFGDIGLPLGLIGFHHYCLRDMHERTNAASAGAADSKRAGAPDLWTYSLNATAARQHRFGRMERVGSSPLTGIKYAYQLDAIAYGQYLRRHIDPAIVQRIEGRIVDVQLRADDGFIESVQLASGERVAGDLFIDCSGFRGLLIEGALKTGYDDWTQWLPCDRALAVASERVGPMRPYTQASARTAGWQWRIPLQHRSGNGHVYCSRFVSDDEATAQLLANLEGAPLADPRPLRFTTGMRRQSWNRNCVALGLSAGFMEPLESTSIHLIQSGVNRLLALFPDRHCDVALSTEYNRQTRFEYERIRDFLILHYKATERDDSPFWRQCAQMEIPESLARRIALFRGNGSIFREADELFTEVGWLQVLLGQGIEPQRHHPLADALDQDQLDEFLGNIRTLVGRAAGTLPPHERFVAEHCRAPDAPAGA</sequence>
<name>A0ABW0QJF6_9GAMM</name>
<keyword evidence="1" id="KW-0560">Oxidoreductase</keyword>
<dbReference type="InterPro" id="IPR036188">
    <property type="entry name" value="FAD/NAD-bd_sf"/>
</dbReference>
<dbReference type="Gene3D" id="3.50.50.60">
    <property type="entry name" value="FAD/NAD(P)-binding domain"/>
    <property type="match status" value="1"/>
</dbReference>
<dbReference type="Proteomes" id="UP001596114">
    <property type="component" value="Unassembled WGS sequence"/>
</dbReference>
<evidence type="ECO:0000313" key="2">
    <source>
        <dbReference type="Proteomes" id="UP001596114"/>
    </source>
</evidence>
<keyword evidence="2" id="KW-1185">Reference proteome</keyword>
<protein>
    <submittedName>
        <fullName evidence="1">Tryptophan halogenase family protein</fullName>
        <ecNumber evidence="1">1.14.19.-</ecNumber>
    </submittedName>
</protein>
<dbReference type="InterPro" id="IPR050816">
    <property type="entry name" value="Flavin-dep_Halogenase_NPB"/>
</dbReference>
<dbReference type="PANTHER" id="PTHR43747">
    <property type="entry name" value="FAD-BINDING PROTEIN"/>
    <property type="match status" value="1"/>
</dbReference>
<dbReference type="InterPro" id="IPR006905">
    <property type="entry name" value="Flavin_halogenase"/>
</dbReference>
<dbReference type="PIRSF" id="PIRSF011396">
    <property type="entry name" value="Trp_halogenase"/>
    <property type="match status" value="1"/>
</dbReference>
<dbReference type="EMBL" id="JBHSNF010000001">
    <property type="protein sequence ID" value="MFC5524741.1"/>
    <property type="molecule type" value="Genomic_DNA"/>
</dbReference>
<comment type="caution">
    <text evidence="1">The sequence shown here is derived from an EMBL/GenBank/DDBJ whole genome shotgun (WGS) entry which is preliminary data.</text>
</comment>
<gene>
    <name evidence="1" type="ORF">ACFPPA_03195</name>
</gene>
<dbReference type="SUPFAM" id="SSF51905">
    <property type="entry name" value="FAD/NAD(P)-binding domain"/>
    <property type="match status" value="1"/>
</dbReference>
<dbReference type="GO" id="GO:0016491">
    <property type="term" value="F:oxidoreductase activity"/>
    <property type="evidence" value="ECO:0007669"/>
    <property type="project" value="UniProtKB-KW"/>
</dbReference>
<dbReference type="PANTHER" id="PTHR43747:SF4">
    <property type="entry name" value="FLAVIN-DEPENDENT TRYPTOPHAN HALOGENASE"/>
    <property type="match status" value="1"/>
</dbReference>
<dbReference type="InterPro" id="IPR033856">
    <property type="entry name" value="Trp_halogen"/>
</dbReference>
<proteinExistence type="predicted"/>
<dbReference type="Pfam" id="PF04820">
    <property type="entry name" value="Trp_halogenase"/>
    <property type="match status" value="1"/>
</dbReference>
<dbReference type="EC" id="1.14.19.-" evidence="1"/>